<dbReference type="InterPro" id="IPR019642">
    <property type="entry name" value="DUF2507"/>
</dbReference>
<dbReference type="InterPro" id="IPR024096">
    <property type="entry name" value="NO_sig/Golgi_transp_ligand-bd"/>
</dbReference>
<organism evidence="1 2">
    <name type="scientific">Planococcus shixiaomingii</name>
    <dbReference type="NCBI Taxonomy" id="3058393"/>
    <lineage>
        <taxon>Bacteria</taxon>
        <taxon>Bacillati</taxon>
        <taxon>Bacillota</taxon>
        <taxon>Bacilli</taxon>
        <taxon>Bacillales</taxon>
        <taxon>Caryophanaceae</taxon>
        <taxon>Planococcus</taxon>
    </lineage>
</organism>
<gene>
    <name evidence="1" type="ORF">QWY14_00840</name>
</gene>
<comment type="caution">
    <text evidence="1">The sequence shown here is derived from an EMBL/GenBank/DDBJ whole genome shotgun (WGS) entry which is preliminary data.</text>
</comment>
<reference evidence="1 2" key="1">
    <citation type="submission" date="2023-06" db="EMBL/GenBank/DDBJ databases">
        <title>Novel species in genus Planococcus.</title>
        <authorList>
            <person name="Ning S."/>
        </authorList>
    </citation>
    <scope>NUCLEOTIDE SEQUENCE [LARGE SCALE GENOMIC DNA]</scope>
    <source>
        <strain evidence="1 2">N028</strain>
    </source>
</reference>
<evidence type="ECO:0000313" key="1">
    <source>
        <dbReference type="EMBL" id="MDN7240310.1"/>
    </source>
</evidence>
<accession>A0ABT8MXL1</accession>
<keyword evidence="2" id="KW-1185">Reference proteome</keyword>
<dbReference type="EMBL" id="JAUJWV010000001">
    <property type="protein sequence ID" value="MDN7240310.1"/>
    <property type="molecule type" value="Genomic_DNA"/>
</dbReference>
<dbReference type="Proteomes" id="UP001172055">
    <property type="component" value="Unassembled WGS sequence"/>
</dbReference>
<dbReference type="Gene3D" id="3.30.1380.20">
    <property type="entry name" value="Trafficking protein particle complex subunit 3"/>
    <property type="match status" value="1"/>
</dbReference>
<dbReference type="Pfam" id="PF10702">
    <property type="entry name" value="DUF2507"/>
    <property type="match status" value="1"/>
</dbReference>
<sequence>MSVSETNAQNDFGYELIRDHVLADILGAHETEILYWAGKSLARKFPLYTLDEAPDFFQQAHFGELTLEKASKDETVFSLKPAKMENRCFKLEAGFLAQQKQKIDGCLTEAYEEVYQKKNLIRITLKTDLRERV</sequence>
<dbReference type="SUPFAM" id="SSF111126">
    <property type="entry name" value="Ligand-binding domain in the NO signalling and Golgi transport"/>
    <property type="match status" value="1"/>
</dbReference>
<evidence type="ECO:0000313" key="2">
    <source>
        <dbReference type="Proteomes" id="UP001172055"/>
    </source>
</evidence>
<protein>
    <submittedName>
        <fullName evidence="1">YslB family protein</fullName>
    </submittedName>
</protein>
<name>A0ABT8MXL1_9BACL</name>
<proteinExistence type="predicted"/>
<dbReference type="RefSeq" id="WP_300988003.1">
    <property type="nucleotide sequence ID" value="NZ_CP129236.1"/>
</dbReference>